<evidence type="ECO:0000256" key="3">
    <source>
        <dbReference type="SAM" id="Phobius"/>
    </source>
</evidence>
<dbReference type="HAMAP" id="MF_00376">
    <property type="entry name" value="Dephospho_CoA_kinase"/>
    <property type="match status" value="1"/>
</dbReference>
<dbReference type="RefSeq" id="XP_062876527.1">
    <property type="nucleotide sequence ID" value="XM_063020457.1"/>
</dbReference>
<feature type="transmembrane region" description="Helical" evidence="3">
    <location>
        <begin position="204"/>
        <end position="225"/>
    </location>
</feature>
<evidence type="ECO:0000313" key="5">
    <source>
        <dbReference type="Proteomes" id="UP001338582"/>
    </source>
</evidence>
<evidence type="ECO:0000256" key="2">
    <source>
        <dbReference type="ARBA" id="ARBA00022840"/>
    </source>
</evidence>
<dbReference type="GO" id="GO:0004140">
    <property type="term" value="F:dephospho-CoA kinase activity"/>
    <property type="evidence" value="ECO:0007669"/>
    <property type="project" value="InterPro"/>
</dbReference>
<dbReference type="Gene3D" id="3.40.50.300">
    <property type="entry name" value="P-loop containing nucleotide triphosphate hydrolases"/>
    <property type="match status" value="1"/>
</dbReference>
<dbReference type="PANTHER" id="PTHR10695:SF46">
    <property type="entry name" value="BIFUNCTIONAL COENZYME A SYNTHASE-RELATED"/>
    <property type="match status" value="1"/>
</dbReference>
<keyword evidence="3" id="KW-0812">Transmembrane</keyword>
<sequence length="235" mass="26028">MLILGLTGGIACGKSTVSSHLKAQGYPIVDADVIAREVVEPGKPAYKKVVAAFSEMVPNLCNEDGLLNRGELGKAVFGNPDRLRILNSIVHSAVKKEMGWQILKLYFQGHRLAVLDVPLLFEAKLNLICGATVTVSAEYETQIERLRQRNPELTQEDAEKRIASQLSNDERNSRADIVISNNGSLEDLKLEVDQMISAKRPSRFWTWLNLFPPIGITNALITMIVRFSTSKPKAD</sequence>
<dbReference type="KEGG" id="asau:88172469"/>
<dbReference type="GeneID" id="88172469"/>
<evidence type="ECO:0000256" key="1">
    <source>
        <dbReference type="ARBA" id="ARBA00022741"/>
    </source>
</evidence>
<organism evidence="4 5">
    <name type="scientific">Australozyma saopauloensis</name>
    <dbReference type="NCBI Taxonomy" id="291208"/>
    <lineage>
        <taxon>Eukaryota</taxon>
        <taxon>Fungi</taxon>
        <taxon>Dikarya</taxon>
        <taxon>Ascomycota</taxon>
        <taxon>Saccharomycotina</taxon>
        <taxon>Pichiomycetes</taxon>
        <taxon>Metschnikowiaceae</taxon>
        <taxon>Australozyma</taxon>
    </lineage>
</organism>
<accession>A0AAX4H7B9</accession>
<protein>
    <recommendedName>
        <fullName evidence="6">Dephospho-CoA kinase</fullName>
    </recommendedName>
</protein>
<dbReference type="PANTHER" id="PTHR10695">
    <property type="entry name" value="DEPHOSPHO-COA KINASE-RELATED"/>
    <property type="match status" value="1"/>
</dbReference>
<dbReference type="EMBL" id="CP138895">
    <property type="protein sequence ID" value="WPK24144.1"/>
    <property type="molecule type" value="Genomic_DNA"/>
</dbReference>
<dbReference type="AlphaFoldDB" id="A0AAX4H7B9"/>
<keyword evidence="5" id="KW-1185">Reference proteome</keyword>
<proteinExistence type="inferred from homology"/>
<dbReference type="Pfam" id="PF01121">
    <property type="entry name" value="CoaE"/>
    <property type="match status" value="1"/>
</dbReference>
<dbReference type="GO" id="GO:0015937">
    <property type="term" value="P:coenzyme A biosynthetic process"/>
    <property type="evidence" value="ECO:0007669"/>
    <property type="project" value="InterPro"/>
</dbReference>
<keyword evidence="1" id="KW-0547">Nucleotide-binding</keyword>
<reference evidence="4 5" key="1">
    <citation type="submission" date="2023-10" db="EMBL/GenBank/DDBJ databases">
        <title>Draft Genome Sequence of Candida saopaulonensis from a very Premature Infant with Sepsis.</title>
        <authorList>
            <person name="Ning Y."/>
            <person name="Dai R."/>
            <person name="Xiao M."/>
            <person name="Xu Y."/>
            <person name="Yan Q."/>
            <person name="Zhang L."/>
        </authorList>
    </citation>
    <scope>NUCLEOTIDE SEQUENCE [LARGE SCALE GENOMIC DNA]</scope>
    <source>
        <strain evidence="4 5">19XY460</strain>
    </source>
</reference>
<evidence type="ECO:0000313" key="4">
    <source>
        <dbReference type="EMBL" id="WPK24144.1"/>
    </source>
</evidence>
<dbReference type="InterPro" id="IPR001977">
    <property type="entry name" value="Depp_CoAkinase"/>
</dbReference>
<dbReference type="NCBIfam" id="TIGR00152">
    <property type="entry name" value="dephospho-CoA kinase"/>
    <property type="match status" value="1"/>
</dbReference>
<dbReference type="GO" id="GO:0005524">
    <property type="term" value="F:ATP binding"/>
    <property type="evidence" value="ECO:0007669"/>
    <property type="project" value="UniProtKB-KW"/>
</dbReference>
<dbReference type="SUPFAM" id="SSF52540">
    <property type="entry name" value="P-loop containing nucleoside triphosphate hydrolases"/>
    <property type="match status" value="1"/>
</dbReference>
<dbReference type="CDD" id="cd02022">
    <property type="entry name" value="DPCK"/>
    <property type="match status" value="1"/>
</dbReference>
<gene>
    <name evidence="4" type="ORF">PUMCH_001404</name>
</gene>
<evidence type="ECO:0008006" key="6">
    <source>
        <dbReference type="Google" id="ProtNLM"/>
    </source>
</evidence>
<dbReference type="Proteomes" id="UP001338582">
    <property type="component" value="Chromosome 2"/>
</dbReference>
<keyword evidence="3" id="KW-1133">Transmembrane helix</keyword>
<dbReference type="InterPro" id="IPR027417">
    <property type="entry name" value="P-loop_NTPase"/>
</dbReference>
<dbReference type="PROSITE" id="PS51219">
    <property type="entry name" value="DPCK"/>
    <property type="match status" value="1"/>
</dbReference>
<keyword evidence="3" id="KW-0472">Membrane</keyword>
<name>A0AAX4H7B9_9ASCO</name>
<keyword evidence="2" id="KW-0067">ATP-binding</keyword>